<organism evidence="2 3">
    <name type="scientific">Penicillium polonicum</name>
    <dbReference type="NCBI Taxonomy" id="60169"/>
    <lineage>
        <taxon>Eukaryota</taxon>
        <taxon>Fungi</taxon>
        <taxon>Dikarya</taxon>
        <taxon>Ascomycota</taxon>
        <taxon>Pezizomycotina</taxon>
        <taxon>Eurotiomycetes</taxon>
        <taxon>Eurotiomycetidae</taxon>
        <taxon>Eurotiales</taxon>
        <taxon>Aspergillaceae</taxon>
        <taxon>Penicillium</taxon>
    </lineage>
</organism>
<proteinExistence type="predicted"/>
<name>A0A1V6NTA9_PENPO</name>
<protein>
    <submittedName>
        <fullName evidence="2">Uncharacterized protein</fullName>
    </submittedName>
</protein>
<sequence length="102" mass="11689">MDVDFMLDEDKDSDKDYIPDEDEHIHRANGPEDKDVDIVREEIVIPDSQDDPEVDHKIISDRLQLKMRAAIQYLQEHSRGTNLLSLGEKAFMSIILAPVGSR</sequence>
<keyword evidence="3" id="KW-1185">Reference proteome</keyword>
<dbReference type="AlphaFoldDB" id="A0A1V6NTA9"/>
<feature type="compositionally biased region" description="Basic and acidic residues" evidence="1">
    <location>
        <begin position="12"/>
        <end position="30"/>
    </location>
</feature>
<dbReference type="OrthoDB" id="4369144at2759"/>
<evidence type="ECO:0000313" key="2">
    <source>
        <dbReference type="EMBL" id="OQD67606.1"/>
    </source>
</evidence>
<reference evidence="3" key="1">
    <citation type="journal article" date="2017" name="Nat. Microbiol.">
        <title>Global analysis of biosynthetic gene clusters reveals vast potential of secondary metabolite production in Penicillium species.</title>
        <authorList>
            <person name="Nielsen J.C."/>
            <person name="Grijseels S."/>
            <person name="Prigent S."/>
            <person name="Ji B."/>
            <person name="Dainat J."/>
            <person name="Nielsen K.F."/>
            <person name="Frisvad J.C."/>
            <person name="Workman M."/>
            <person name="Nielsen J."/>
        </authorList>
    </citation>
    <scope>NUCLEOTIDE SEQUENCE [LARGE SCALE GENOMIC DNA]</scope>
    <source>
        <strain evidence="3">IBT 4502</strain>
    </source>
</reference>
<gene>
    <name evidence="2" type="ORF">PENPOL_c003G03835</name>
</gene>
<feature type="region of interest" description="Disordered" evidence="1">
    <location>
        <begin position="1"/>
        <end position="30"/>
    </location>
</feature>
<feature type="compositionally biased region" description="Acidic residues" evidence="1">
    <location>
        <begin position="1"/>
        <end position="11"/>
    </location>
</feature>
<evidence type="ECO:0000256" key="1">
    <source>
        <dbReference type="SAM" id="MobiDB-lite"/>
    </source>
</evidence>
<comment type="caution">
    <text evidence="2">The sequence shown here is derived from an EMBL/GenBank/DDBJ whole genome shotgun (WGS) entry which is preliminary data.</text>
</comment>
<dbReference type="Proteomes" id="UP000191408">
    <property type="component" value="Unassembled WGS sequence"/>
</dbReference>
<accession>A0A1V6NTA9</accession>
<evidence type="ECO:0000313" key="3">
    <source>
        <dbReference type="Proteomes" id="UP000191408"/>
    </source>
</evidence>
<dbReference type="EMBL" id="MDYM01000003">
    <property type="protein sequence ID" value="OQD67606.1"/>
    <property type="molecule type" value="Genomic_DNA"/>
</dbReference>